<sequence>MWMALLTPMLIMAFALAMERVESTVPKALRATRGARDDQRPQRRTRTHPATRDSGTGWTAISRRAPAKPVHRLGSVPAAQ</sequence>
<proteinExistence type="predicted"/>
<comment type="caution">
    <text evidence="3">The sequence shown here is derived from an EMBL/GenBank/DDBJ whole genome shotgun (WGS) entry which is preliminary data.</text>
</comment>
<reference evidence="3 5" key="1">
    <citation type="submission" date="2015-12" db="EMBL/GenBank/DDBJ databases">
        <title>Amycolatopsis regifaucium genome sequencing and assembly.</title>
        <authorList>
            <person name="Mayilraj S."/>
        </authorList>
    </citation>
    <scope>NUCLEOTIDE SEQUENCE [LARGE SCALE GENOMIC DNA]</scope>
    <source>
        <strain evidence="3 5">GY080</strain>
    </source>
</reference>
<evidence type="ECO:0008006" key="7">
    <source>
        <dbReference type="Google" id="ProtNLM"/>
    </source>
</evidence>
<evidence type="ECO:0000256" key="2">
    <source>
        <dbReference type="SAM" id="SignalP"/>
    </source>
</evidence>
<keyword evidence="2" id="KW-0732">Signal</keyword>
<feature type="signal peptide" evidence="2">
    <location>
        <begin position="1"/>
        <end position="17"/>
    </location>
</feature>
<dbReference type="Proteomes" id="UP000076321">
    <property type="component" value="Unassembled WGS sequence"/>
</dbReference>
<accession>A0A154M5Q7</accession>
<feature type="region of interest" description="Disordered" evidence="1">
    <location>
        <begin position="28"/>
        <end position="80"/>
    </location>
</feature>
<reference evidence="4 6" key="2">
    <citation type="submission" date="2016-11" db="EMBL/GenBank/DDBJ databases">
        <title>Genome sequencing of Amycolatopsis regifaucium.</title>
        <authorList>
            <person name="Mayilraj S."/>
            <person name="Kaur N."/>
        </authorList>
    </citation>
    <scope>NUCLEOTIDE SEQUENCE [LARGE SCALE GENOMIC DNA]</scope>
    <source>
        <strain evidence="4 6">GY080</strain>
    </source>
</reference>
<dbReference type="AlphaFoldDB" id="A0A154M5Q7"/>
<evidence type="ECO:0000313" key="6">
    <source>
        <dbReference type="Proteomes" id="UP000186883"/>
    </source>
</evidence>
<gene>
    <name evidence="4" type="ORF">ATP06_0206430</name>
    <name evidence="3" type="ORF">AVL48_14985</name>
</gene>
<evidence type="ECO:0000313" key="5">
    <source>
        <dbReference type="Proteomes" id="UP000076321"/>
    </source>
</evidence>
<protein>
    <recommendedName>
        <fullName evidence="7">Secreted protein</fullName>
    </recommendedName>
</protein>
<feature type="chain" id="PRO_5043134774" description="Secreted protein" evidence="2">
    <location>
        <begin position="18"/>
        <end position="80"/>
    </location>
</feature>
<keyword evidence="6" id="KW-1185">Reference proteome</keyword>
<dbReference type="Proteomes" id="UP000186883">
    <property type="component" value="Unassembled WGS sequence"/>
</dbReference>
<name>A0A154M5Q7_9PSEU</name>
<dbReference type="EMBL" id="LOBU02000006">
    <property type="protein sequence ID" value="OKA09978.1"/>
    <property type="molecule type" value="Genomic_DNA"/>
</dbReference>
<evidence type="ECO:0000313" key="3">
    <source>
        <dbReference type="EMBL" id="KZB79707.1"/>
    </source>
</evidence>
<evidence type="ECO:0000313" key="4">
    <source>
        <dbReference type="EMBL" id="OKA09978.1"/>
    </source>
</evidence>
<organism evidence="3 5">
    <name type="scientific">Amycolatopsis regifaucium</name>
    <dbReference type="NCBI Taxonomy" id="546365"/>
    <lineage>
        <taxon>Bacteria</taxon>
        <taxon>Bacillati</taxon>
        <taxon>Actinomycetota</taxon>
        <taxon>Actinomycetes</taxon>
        <taxon>Pseudonocardiales</taxon>
        <taxon>Pseudonocardiaceae</taxon>
        <taxon>Amycolatopsis</taxon>
    </lineage>
</organism>
<evidence type="ECO:0000256" key="1">
    <source>
        <dbReference type="SAM" id="MobiDB-lite"/>
    </source>
</evidence>
<dbReference type="EMBL" id="LQCI01000051">
    <property type="protein sequence ID" value="KZB79707.1"/>
    <property type="molecule type" value="Genomic_DNA"/>
</dbReference>